<dbReference type="InterPro" id="IPR012902">
    <property type="entry name" value="N_methyl_site"/>
</dbReference>
<dbReference type="Proteomes" id="UP000177360">
    <property type="component" value="Unassembled WGS sequence"/>
</dbReference>
<keyword evidence="1" id="KW-0472">Membrane</keyword>
<evidence type="ECO:0000313" key="2">
    <source>
        <dbReference type="EMBL" id="OGZ19177.1"/>
    </source>
</evidence>
<dbReference type="EMBL" id="MHLZ01000043">
    <property type="protein sequence ID" value="OGZ19177.1"/>
    <property type="molecule type" value="Genomic_DNA"/>
</dbReference>
<reference evidence="2 3" key="1">
    <citation type="journal article" date="2016" name="Nat. Commun.">
        <title>Thousands of microbial genomes shed light on interconnected biogeochemical processes in an aquifer system.</title>
        <authorList>
            <person name="Anantharaman K."/>
            <person name="Brown C.T."/>
            <person name="Hug L.A."/>
            <person name="Sharon I."/>
            <person name="Castelle C.J."/>
            <person name="Probst A.J."/>
            <person name="Thomas B.C."/>
            <person name="Singh A."/>
            <person name="Wilkins M.J."/>
            <person name="Karaoz U."/>
            <person name="Brodie E.L."/>
            <person name="Williams K.H."/>
            <person name="Hubbard S.S."/>
            <person name="Banfield J.F."/>
        </authorList>
    </citation>
    <scope>NUCLEOTIDE SEQUENCE [LARGE SCALE GENOMIC DNA]</scope>
</reference>
<evidence type="ECO:0008006" key="4">
    <source>
        <dbReference type="Google" id="ProtNLM"/>
    </source>
</evidence>
<proteinExistence type="predicted"/>
<organism evidence="2 3">
    <name type="scientific">Candidatus Nealsonbacteria bacterium RIFCSPHIGHO2_01_FULL_38_55</name>
    <dbReference type="NCBI Taxonomy" id="1801664"/>
    <lineage>
        <taxon>Bacteria</taxon>
        <taxon>Candidatus Nealsoniibacteriota</taxon>
    </lineage>
</organism>
<sequence length="192" mass="21802">MKSFTLIETLVVIAIFSLVIGAIFGSVTALYTIHDYTFQQSSAVDEARRGVETMVREIREAKPGDDGSYILKTAEDFQIVFYSDIDKDSNTEMVRYFVEENNLKKGVTDSGGWPIEYAPENENVSILSNYIRNSPPIFRYFDGQGIELPSPSRLKDTKLMKVFLVVNVDPSRPPKDYILESTVQIRNLKENL</sequence>
<evidence type="ECO:0000313" key="3">
    <source>
        <dbReference type="Proteomes" id="UP000177360"/>
    </source>
</evidence>
<protein>
    <recommendedName>
        <fullName evidence="4">Type II secretion system protein J</fullName>
    </recommendedName>
</protein>
<dbReference type="AlphaFoldDB" id="A0A1G2E043"/>
<dbReference type="NCBIfam" id="TIGR02532">
    <property type="entry name" value="IV_pilin_GFxxxE"/>
    <property type="match status" value="1"/>
</dbReference>
<keyword evidence="1" id="KW-0812">Transmembrane</keyword>
<name>A0A1G2E043_9BACT</name>
<feature type="transmembrane region" description="Helical" evidence="1">
    <location>
        <begin position="6"/>
        <end position="33"/>
    </location>
</feature>
<dbReference type="Pfam" id="PF07963">
    <property type="entry name" value="N_methyl"/>
    <property type="match status" value="1"/>
</dbReference>
<gene>
    <name evidence="2" type="ORF">A2626_00115</name>
</gene>
<accession>A0A1G2E043</accession>
<comment type="caution">
    <text evidence="2">The sequence shown here is derived from an EMBL/GenBank/DDBJ whole genome shotgun (WGS) entry which is preliminary data.</text>
</comment>
<keyword evidence="1" id="KW-1133">Transmembrane helix</keyword>
<evidence type="ECO:0000256" key="1">
    <source>
        <dbReference type="SAM" id="Phobius"/>
    </source>
</evidence>